<dbReference type="PANTHER" id="PTHR30024:SF46">
    <property type="entry name" value="ABC TRANSPORTER, SUBSTRATE-BINDING LIPOPROTEIN"/>
    <property type="match status" value="1"/>
</dbReference>
<dbReference type="Gene3D" id="3.40.190.10">
    <property type="entry name" value="Periplasmic binding protein-like II"/>
    <property type="match status" value="2"/>
</dbReference>
<dbReference type="Pfam" id="PF09084">
    <property type="entry name" value="NMT1"/>
    <property type="match status" value="1"/>
</dbReference>
<dbReference type="EMBL" id="JAMOKX010000004">
    <property type="protein sequence ID" value="MCL9819650.1"/>
    <property type="molecule type" value="Genomic_DNA"/>
</dbReference>
<dbReference type="RefSeq" id="WP_250604408.1">
    <property type="nucleotide sequence ID" value="NZ_JAMOKX010000004.1"/>
</dbReference>
<reference evidence="2" key="1">
    <citation type="submission" date="2022-06" db="EMBL/GenBank/DDBJ databases">
        <title>Helicobacter colisuis sp. nov.</title>
        <authorList>
            <person name="Papic B."/>
            <person name="Gruntar I."/>
        </authorList>
    </citation>
    <scope>NUCLEOTIDE SEQUENCE</scope>
    <source>
        <strain evidence="2">11154-15</strain>
    </source>
</reference>
<name>A0ABT0TUN6_9HELI</name>
<sequence length="330" mass="37006">MQYNTQRRNFLQKSMILGLGAFSALSFPNVLFAQNTLNIWGAPALISLSLAVAIKQGRARDIIPLNYKEWKTPDQLRVGFAGGDFILAASPSNVGVNLYNQGIDIKMLNILTNGLNYIFTKDKNIVSLKDLEGKKLIAPFKNDLPDIVFQALCNAHNINLNKITIQYVQTPPEATMLFVNKNEFDAVITQEPMASAMQLLAKKNGVAVYRNIDVQKLWEQTFKKCPKIPQAGLIVRESFYVENKDFFEVFHKDLDNAITWILNNQDTAAKFGAKYLPTPEFGIKAAIPYANFTAKKCSDIAQNLDAFFSIIYQLNPKLLGGKMPPKSLYL</sequence>
<evidence type="ECO:0000259" key="1">
    <source>
        <dbReference type="Pfam" id="PF09084"/>
    </source>
</evidence>
<dbReference type="InterPro" id="IPR027024">
    <property type="entry name" value="UCP027386_ABC_sbc_TM0202"/>
</dbReference>
<dbReference type="Proteomes" id="UP001057522">
    <property type="component" value="Unassembled WGS sequence"/>
</dbReference>
<accession>A0ABT0TUN6</accession>
<dbReference type="InterPro" id="IPR015168">
    <property type="entry name" value="SsuA/THI5"/>
</dbReference>
<evidence type="ECO:0000313" key="2">
    <source>
        <dbReference type="EMBL" id="MCL9819650.1"/>
    </source>
</evidence>
<dbReference type="PANTHER" id="PTHR30024">
    <property type="entry name" value="ALIPHATIC SULFONATES-BINDING PROTEIN-RELATED"/>
    <property type="match status" value="1"/>
</dbReference>
<evidence type="ECO:0000313" key="3">
    <source>
        <dbReference type="Proteomes" id="UP001057522"/>
    </source>
</evidence>
<organism evidence="2 3">
    <name type="scientific">Helicobacter colisuis</name>
    <dbReference type="NCBI Taxonomy" id="2949739"/>
    <lineage>
        <taxon>Bacteria</taxon>
        <taxon>Pseudomonadati</taxon>
        <taxon>Campylobacterota</taxon>
        <taxon>Epsilonproteobacteria</taxon>
        <taxon>Campylobacterales</taxon>
        <taxon>Helicobacteraceae</taxon>
        <taxon>Helicobacter</taxon>
    </lineage>
</organism>
<keyword evidence="3" id="KW-1185">Reference proteome</keyword>
<protein>
    <submittedName>
        <fullName evidence="2">ABC transporter substrate-binding protein</fullName>
    </submittedName>
</protein>
<proteinExistence type="predicted"/>
<dbReference type="SUPFAM" id="SSF53850">
    <property type="entry name" value="Periplasmic binding protein-like II"/>
    <property type="match status" value="1"/>
</dbReference>
<gene>
    <name evidence="2" type="ORF">NCR95_05650</name>
</gene>
<feature type="domain" description="SsuA/THI5-like" evidence="1">
    <location>
        <begin position="101"/>
        <end position="268"/>
    </location>
</feature>
<dbReference type="PIRSF" id="PIRSF027386">
    <property type="entry name" value="UCP027386_ABC_sbc_TM0202"/>
    <property type="match status" value="1"/>
</dbReference>
<comment type="caution">
    <text evidence="2">The sequence shown here is derived from an EMBL/GenBank/DDBJ whole genome shotgun (WGS) entry which is preliminary data.</text>
</comment>